<gene>
    <name evidence="2" type="ORF">C5750_01670</name>
</gene>
<accession>A0A2S9JX07</accession>
<organism evidence="2 3">
    <name type="scientific">Phyllobacterium myrsinacearum</name>
    <dbReference type="NCBI Taxonomy" id="28101"/>
    <lineage>
        <taxon>Bacteria</taxon>
        <taxon>Pseudomonadati</taxon>
        <taxon>Pseudomonadota</taxon>
        <taxon>Alphaproteobacteria</taxon>
        <taxon>Hyphomicrobiales</taxon>
        <taxon>Phyllobacteriaceae</taxon>
        <taxon>Phyllobacterium</taxon>
    </lineage>
</organism>
<reference evidence="2 3" key="1">
    <citation type="submission" date="2018-02" db="EMBL/GenBank/DDBJ databases">
        <title>The draft genome of Phyllobacterium myrsinacearum DSM5892.</title>
        <authorList>
            <person name="Li L."/>
            <person name="Liu L."/>
            <person name="Zhang X."/>
            <person name="Wang T."/>
        </authorList>
    </citation>
    <scope>NUCLEOTIDE SEQUENCE [LARGE SCALE GENOMIC DNA]</scope>
    <source>
        <strain evidence="2 3">DSM 5892</strain>
    </source>
</reference>
<protein>
    <submittedName>
        <fullName evidence="2">Uncharacterized protein</fullName>
    </submittedName>
</protein>
<evidence type="ECO:0000313" key="3">
    <source>
        <dbReference type="Proteomes" id="UP000238563"/>
    </source>
</evidence>
<sequence>MIVDHQSQRRVFVILENALDYPATLNRRQAMRHVKENGDLSNWMTCSVIFFGALMVTAVILAI</sequence>
<keyword evidence="1" id="KW-1133">Transmembrane helix</keyword>
<evidence type="ECO:0000313" key="2">
    <source>
        <dbReference type="EMBL" id="PRD57887.1"/>
    </source>
</evidence>
<feature type="transmembrane region" description="Helical" evidence="1">
    <location>
        <begin position="40"/>
        <end position="62"/>
    </location>
</feature>
<keyword evidence="1" id="KW-0472">Membrane</keyword>
<proteinExistence type="predicted"/>
<dbReference type="AlphaFoldDB" id="A0A2S9JX07"/>
<comment type="caution">
    <text evidence="2">The sequence shown here is derived from an EMBL/GenBank/DDBJ whole genome shotgun (WGS) entry which is preliminary data.</text>
</comment>
<dbReference type="RefSeq" id="WP_105732127.1">
    <property type="nucleotide sequence ID" value="NZ_PVBT01000001.1"/>
</dbReference>
<dbReference type="EMBL" id="PVBT01000001">
    <property type="protein sequence ID" value="PRD57887.1"/>
    <property type="molecule type" value="Genomic_DNA"/>
</dbReference>
<dbReference type="Proteomes" id="UP000238563">
    <property type="component" value="Unassembled WGS sequence"/>
</dbReference>
<evidence type="ECO:0000256" key="1">
    <source>
        <dbReference type="SAM" id="Phobius"/>
    </source>
</evidence>
<name>A0A2S9JX07_9HYPH</name>
<keyword evidence="3" id="KW-1185">Reference proteome</keyword>
<keyword evidence="1" id="KW-0812">Transmembrane</keyword>